<sequence length="104" mass="11327">MCRLQAPPSLSVEPPWSQHPGSPGNNTHNVQTTPIQRSLASCPGGVLVHQASLSYRNRRNGGPCPSGLLWLGQGLLTYLYNIQAMAIQPSHNIYTTSVKCIYNI</sequence>
<reference evidence="2 3" key="1">
    <citation type="submission" date="2021-04" db="EMBL/GenBank/DDBJ databases">
        <authorList>
            <person name="De Guttry C."/>
            <person name="Zahm M."/>
            <person name="Klopp C."/>
            <person name="Cabau C."/>
            <person name="Louis A."/>
            <person name="Berthelot C."/>
            <person name="Parey E."/>
            <person name="Roest Crollius H."/>
            <person name="Montfort J."/>
            <person name="Robinson-Rechavi M."/>
            <person name="Bucao C."/>
            <person name="Bouchez O."/>
            <person name="Gislard M."/>
            <person name="Lluch J."/>
            <person name="Milhes M."/>
            <person name="Lampietro C."/>
            <person name="Lopez Roques C."/>
            <person name="Donnadieu C."/>
            <person name="Braasch I."/>
            <person name="Desvignes T."/>
            <person name="Postlethwait J."/>
            <person name="Bobe J."/>
            <person name="Wedekind C."/>
            <person name="Guiguen Y."/>
        </authorList>
    </citation>
    <scope>NUCLEOTIDE SEQUENCE [LARGE SCALE GENOMIC DNA]</scope>
    <source>
        <strain evidence="2">Cs_M1</strain>
        <tissue evidence="2">Blood</tissue>
    </source>
</reference>
<evidence type="ECO:0000256" key="1">
    <source>
        <dbReference type="SAM" id="MobiDB-lite"/>
    </source>
</evidence>
<gene>
    <name evidence="2" type="ORF">J4Q44_G00289140</name>
</gene>
<evidence type="ECO:0000313" key="3">
    <source>
        <dbReference type="Proteomes" id="UP001356427"/>
    </source>
</evidence>
<comment type="caution">
    <text evidence="2">The sequence shown here is derived from an EMBL/GenBank/DDBJ whole genome shotgun (WGS) entry which is preliminary data.</text>
</comment>
<organism evidence="2 3">
    <name type="scientific">Coregonus suidteri</name>
    <dbReference type="NCBI Taxonomy" id="861788"/>
    <lineage>
        <taxon>Eukaryota</taxon>
        <taxon>Metazoa</taxon>
        <taxon>Chordata</taxon>
        <taxon>Craniata</taxon>
        <taxon>Vertebrata</taxon>
        <taxon>Euteleostomi</taxon>
        <taxon>Actinopterygii</taxon>
        <taxon>Neopterygii</taxon>
        <taxon>Teleostei</taxon>
        <taxon>Protacanthopterygii</taxon>
        <taxon>Salmoniformes</taxon>
        <taxon>Salmonidae</taxon>
        <taxon>Coregoninae</taxon>
        <taxon>Coregonus</taxon>
    </lineage>
</organism>
<feature type="region of interest" description="Disordered" evidence="1">
    <location>
        <begin position="1"/>
        <end position="34"/>
    </location>
</feature>
<protein>
    <submittedName>
        <fullName evidence="2">Uncharacterized protein</fullName>
    </submittedName>
</protein>
<dbReference type="EMBL" id="JAGTTL010000027">
    <property type="protein sequence ID" value="KAK6300816.1"/>
    <property type="molecule type" value="Genomic_DNA"/>
</dbReference>
<accession>A0AAN8QJ55</accession>
<keyword evidence="3" id="KW-1185">Reference proteome</keyword>
<feature type="compositionally biased region" description="Polar residues" evidence="1">
    <location>
        <begin position="19"/>
        <end position="34"/>
    </location>
</feature>
<dbReference type="Proteomes" id="UP001356427">
    <property type="component" value="Unassembled WGS sequence"/>
</dbReference>
<name>A0AAN8QJ55_9TELE</name>
<evidence type="ECO:0000313" key="2">
    <source>
        <dbReference type="EMBL" id="KAK6300816.1"/>
    </source>
</evidence>
<dbReference type="AlphaFoldDB" id="A0AAN8QJ55"/>
<proteinExistence type="predicted"/>